<evidence type="ECO:0000313" key="8">
    <source>
        <dbReference type="RefSeq" id="XP_016924978.2"/>
    </source>
</evidence>
<gene>
    <name evidence="8" type="primary">LOC108006045</name>
</gene>
<reference evidence="8" key="1">
    <citation type="submission" date="2025-08" db="UniProtKB">
        <authorList>
            <consortium name="RefSeq"/>
        </authorList>
    </citation>
    <scope>IDENTIFICATION</scope>
</reference>
<feature type="domain" description="RING-type" evidence="6">
    <location>
        <begin position="69"/>
        <end position="109"/>
    </location>
</feature>
<evidence type="ECO:0000256" key="5">
    <source>
        <dbReference type="SAM" id="SignalP"/>
    </source>
</evidence>
<dbReference type="PANTHER" id="PTHR22765:SF434">
    <property type="entry name" value="GB|AAD18119.1-RELATED"/>
    <property type="match status" value="1"/>
</dbReference>
<feature type="signal peptide" evidence="5">
    <location>
        <begin position="1"/>
        <end position="17"/>
    </location>
</feature>
<dbReference type="PANTHER" id="PTHR22765">
    <property type="entry name" value="RING FINGER AND PROTEASE ASSOCIATED DOMAIN-CONTAINING"/>
    <property type="match status" value="1"/>
</dbReference>
<organism evidence="7 8">
    <name type="scientific">Drosophila suzukii</name>
    <name type="common">Spotted-wing drosophila fruit fly</name>
    <dbReference type="NCBI Taxonomy" id="28584"/>
    <lineage>
        <taxon>Eukaryota</taxon>
        <taxon>Metazoa</taxon>
        <taxon>Ecdysozoa</taxon>
        <taxon>Arthropoda</taxon>
        <taxon>Hexapoda</taxon>
        <taxon>Insecta</taxon>
        <taxon>Pterygota</taxon>
        <taxon>Neoptera</taxon>
        <taxon>Endopterygota</taxon>
        <taxon>Diptera</taxon>
        <taxon>Brachycera</taxon>
        <taxon>Muscomorpha</taxon>
        <taxon>Ephydroidea</taxon>
        <taxon>Drosophilidae</taxon>
        <taxon>Drosophila</taxon>
        <taxon>Sophophora</taxon>
    </lineage>
</organism>
<feature type="region of interest" description="Disordered" evidence="4">
    <location>
        <begin position="26"/>
        <end position="49"/>
    </location>
</feature>
<keyword evidence="7" id="KW-1185">Reference proteome</keyword>
<evidence type="ECO:0000256" key="4">
    <source>
        <dbReference type="SAM" id="MobiDB-lite"/>
    </source>
</evidence>
<keyword evidence="1 3" id="KW-0863">Zinc-finger</keyword>
<evidence type="ECO:0000256" key="2">
    <source>
        <dbReference type="ARBA" id="ARBA00022833"/>
    </source>
</evidence>
<protein>
    <recommendedName>
        <fullName evidence="6">RING-type domain-containing protein</fullName>
    </recommendedName>
</protein>
<dbReference type="GeneID" id="108006045"/>
<dbReference type="AlphaFoldDB" id="A0AB39YZG7"/>
<dbReference type="InterPro" id="IPR001841">
    <property type="entry name" value="Znf_RING"/>
</dbReference>
<dbReference type="InterPro" id="IPR013083">
    <property type="entry name" value="Znf_RING/FYVE/PHD"/>
</dbReference>
<dbReference type="GO" id="GO:0008270">
    <property type="term" value="F:zinc ion binding"/>
    <property type="evidence" value="ECO:0007669"/>
    <property type="project" value="UniProtKB-KW"/>
</dbReference>
<dbReference type="GO" id="GO:0005737">
    <property type="term" value="C:cytoplasm"/>
    <property type="evidence" value="ECO:0007669"/>
    <property type="project" value="TreeGrafter"/>
</dbReference>
<keyword evidence="2" id="KW-0862">Zinc</keyword>
<accession>A0AB39YZG7</accession>
<feature type="domain" description="RING-type" evidence="6">
    <location>
        <begin position="121"/>
        <end position="162"/>
    </location>
</feature>
<dbReference type="Proteomes" id="UP001652628">
    <property type="component" value="Chromosome 3"/>
</dbReference>
<dbReference type="GO" id="GO:0061630">
    <property type="term" value="F:ubiquitin protein ligase activity"/>
    <property type="evidence" value="ECO:0007669"/>
    <property type="project" value="TreeGrafter"/>
</dbReference>
<evidence type="ECO:0000259" key="6">
    <source>
        <dbReference type="PROSITE" id="PS50089"/>
    </source>
</evidence>
<dbReference type="PROSITE" id="PS50089">
    <property type="entry name" value="ZF_RING_2"/>
    <property type="match status" value="2"/>
</dbReference>
<dbReference type="SUPFAM" id="SSF57850">
    <property type="entry name" value="RING/U-box"/>
    <property type="match status" value="2"/>
</dbReference>
<dbReference type="GO" id="GO:0006511">
    <property type="term" value="P:ubiquitin-dependent protein catabolic process"/>
    <property type="evidence" value="ECO:0007669"/>
    <property type="project" value="TreeGrafter"/>
</dbReference>
<keyword evidence="5" id="KW-0732">Signal</keyword>
<dbReference type="Gene3D" id="3.30.40.10">
    <property type="entry name" value="Zinc/RING finger domain, C3HC4 (zinc finger)"/>
    <property type="match status" value="2"/>
</dbReference>
<evidence type="ECO:0000256" key="1">
    <source>
        <dbReference type="ARBA" id="ARBA00022771"/>
    </source>
</evidence>
<dbReference type="InterPro" id="IPR051826">
    <property type="entry name" value="E3_ubiquitin-ligase_domain"/>
</dbReference>
<dbReference type="RefSeq" id="XP_016924978.2">
    <property type="nucleotide sequence ID" value="XM_017069489.4"/>
</dbReference>
<keyword evidence="1 3" id="KW-0479">Metal-binding</keyword>
<evidence type="ECO:0000256" key="3">
    <source>
        <dbReference type="PROSITE-ProRule" id="PRU00175"/>
    </source>
</evidence>
<dbReference type="SMART" id="SM00184">
    <property type="entry name" value="RING"/>
    <property type="match status" value="2"/>
</dbReference>
<name>A0AB39YZG7_DROSZ</name>
<feature type="chain" id="PRO_5045428530" description="RING-type domain-containing protein" evidence="5">
    <location>
        <begin position="18"/>
        <end position="165"/>
    </location>
</feature>
<evidence type="ECO:0000313" key="7">
    <source>
        <dbReference type="Proteomes" id="UP001652628"/>
    </source>
</evidence>
<dbReference type="Pfam" id="PF13639">
    <property type="entry name" value="zf-RING_2"/>
    <property type="match status" value="2"/>
</dbReference>
<proteinExistence type="predicted"/>
<sequence>MGYLLFGIGLALVVALAIYLHQPPVPQRAAPQQRNEDEDEDEFEGTMGKRLRRNFTEQRTRRSLPGDKCAVCLDEMNHGDMKYMKCGHAMDGTCFEEYRYIRRNCPLCDKPINLSLPGDRCAICLESLSRANMAHLRCQHALHFECHQQFIESGAKCCPLCREKL</sequence>